<keyword evidence="2" id="KW-0812">Transmembrane</keyword>
<feature type="compositionally biased region" description="Polar residues" evidence="1">
    <location>
        <begin position="200"/>
        <end position="223"/>
    </location>
</feature>
<dbReference type="EMBL" id="JASBNA010000016">
    <property type="protein sequence ID" value="KAK7686525.1"/>
    <property type="molecule type" value="Genomic_DNA"/>
</dbReference>
<feature type="compositionally biased region" description="Polar residues" evidence="1">
    <location>
        <begin position="251"/>
        <end position="262"/>
    </location>
</feature>
<dbReference type="Gene3D" id="1.10.287.130">
    <property type="match status" value="1"/>
</dbReference>
<feature type="transmembrane region" description="Helical" evidence="2">
    <location>
        <begin position="349"/>
        <end position="370"/>
    </location>
</feature>
<dbReference type="GO" id="GO:0000155">
    <property type="term" value="F:phosphorelay sensor kinase activity"/>
    <property type="evidence" value="ECO:0007669"/>
    <property type="project" value="InterPro"/>
</dbReference>
<feature type="region of interest" description="Disordered" evidence="1">
    <location>
        <begin position="158"/>
        <end position="310"/>
    </location>
</feature>
<evidence type="ECO:0000313" key="4">
    <source>
        <dbReference type="EMBL" id="KAK7686525.1"/>
    </source>
</evidence>
<dbReference type="InterPro" id="IPR036097">
    <property type="entry name" value="HisK_dim/P_sf"/>
</dbReference>
<accession>A0AAW0G5U7</accession>
<keyword evidence="2" id="KW-1133">Transmembrane helix</keyword>
<dbReference type="Proteomes" id="UP001385951">
    <property type="component" value="Unassembled WGS sequence"/>
</dbReference>
<feature type="transmembrane region" description="Helical" evidence="2">
    <location>
        <begin position="90"/>
        <end position="111"/>
    </location>
</feature>
<proteinExistence type="predicted"/>
<comment type="caution">
    <text evidence="4">The sequence shown here is derived from an EMBL/GenBank/DDBJ whole genome shotgun (WGS) entry which is preliminary data.</text>
</comment>
<reference evidence="4 5" key="1">
    <citation type="submission" date="2022-09" db="EMBL/GenBank/DDBJ databases">
        <authorList>
            <person name="Palmer J.M."/>
        </authorList>
    </citation>
    <scope>NUCLEOTIDE SEQUENCE [LARGE SCALE GENOMIC DNA]</scope>
    <source>
        <strain evidence="4 5">DSM 7382</strain>
    </source>
</reference>
<dbReference type="PANTHER" id="PTHR35152">
    <property type="entry name" value="DOMAIN SIGNALLING PROTEIN, PUTATIVE (AFU_ORTHOLOGUE AFUA_5G11310)-RELATED"/>
    <property type="match status" value="1"/>
</dbReference>
<protein>
    <recommendedName>
        <fullName evidence="3">Signal transduction histidine kinase dimerisation/phosphoacceptor domain-containing protein</fullName>
    </recommendedName>
</protein>
<feature type="transmembrane region" description="Helical" evidence="2">
    <location>
        <begin position="382"/>
        <end position="406"/>
    </location>
</feature>
<dbReference type="SMART" id="SM00388">
    <property type="entry name" value="HisKA"/>
    <property type="match status" value="1"/>
</dbReference>
<dbReference type="SUPFAM" id="SSF47384">
    <property type="entry name" value="Homodimeric domain of signal transducing histidine kinase"/>
    <property type="match status" value="1"/>
</dbReference>
<feature type="transmembrane region" description="Helical" evidence="2">
    <location>
        <begin position="52"/>
        <end position="70"/>
    </location>
</feature>
<dbReference type="Pfam" id="PF03707">
    <property type="entry name" value="MHYT"/>
    <property type="match status" value="3"/>
</dbReference>
<dbReference type="CDD" id="cd00082">
    <property type="entry name" value="HisKA"/>
    <property type="match status" value="1"/>
</dbReference>
<evidence type="ECO:0000256" key="1">
    <source>
        <dbReference type="SAM" id="MobiDB-lite"/>
    </source>
</evidence>
<keyword evidence="2" id="KW-0472">Membrane</keyword>
<evidence type="ECO:0000256" key="2">
    <source>
        <dbReference type="SAM" id="Phobius"/>
    </source>
</evidence>
<evidence type="ECO:0000259" key="3">
    <source>
        <dbReference type="SMART" id="SM00388"/>
    </source>
</evidence>
<feature type="transmembrane region" description="Helical" evidence="2">
    <location>
        <begin position="455"/>
        <end position="477"/>
    </location>
</feature>
<sequence>MESSTHHEERRLIPQWSPELIVLSYCISWLGAYTSTQIVIHAKYTRRPAIKWLWILLASLAFGFSAIWAMHFVGMLACGLDVKVDFDIPLTIFSALVAVAFTFAALSSAYVSESIENSIPMLAMARWGEFLKSKMHSMFIAKHNQDIEAAGYVPISGVSDDGGDVQPAESAHDGNDEDRDGDVENMSFFDEDSRGRPATASFSAEASSHSGVGTPVQTSSGGDSRQGGDAHNLQTAIDLPSASGSAVPPAQMSQPIHGQSQHNTSNTSSDSLSTDDSSSQDTLTRIRSNSTNSHSLSLSSTTVSSNSWNEPLHAGLSRETRLRIKAHARDRPVPNFGWRYWLKAHYNTITVLVVIRAAIWAFATVFMHYSGMWAMMIPEGRISWNLGLVIISYLVAFAVCFVACVAMVHMEVHFGRQVAFSTIAAAGCCSMHYIGMAAATFYSRAPPSPNPGYPTYLPFAIVGIALFVCVVSNVVLAHSAITSRNRMAEMILTKRRLWRIMAEKEAAEQANELKQQFISVASHEIRTPLHAVNGYCELLALTNLSEEQALYMTSIQQACHAINVIAGNVLDFSKVCNISVTSSSHPSDAGSPQLNRENVELSARPVPVDLRKMVENLARITETRGSSPDQPSVDVIVSVTDDVPSSVYLDETYTFRILMNVSHTFLDTSQYS</sequence>
<organism evidence="4 5">
    <name type="scientific">Cerrena zonata</name>
    <dbReference type="NCBI Taxonomy" id="2478898"/>
    <lineage>
        <taxon>Eukaryota</taxon>
        <taxon>Fungi</taxon>
        <taxon>Dikarya</taxon>
        <taxon>Basidiomycota</taxon>
        <taxon>Agaricomycotina</taxon>
        <taxon>Agaricomycetes</taxon>
        <taxon>Polyporales</taxon>
        <taxon>Cerrenaceae</taxon>
        <taxon>Cerrena</taxon>
    </lineage>
</organism>
<feature type="transmembrane region" description="Helical" evidence="2">
    <location>
        <begin position="418"/>
        <end position="443"/>
    </location>
</feature>
<evidence type="ECO:0000313" key="5">
    <source>
        <dbReference type="Proteomes" id="UP001385951"/>
    </source>
</evidence>
<dbReference type="PANTHER" id="PTHR35152:SF1">
    <property type="entry name" value="DOMAIN SIGNALLING PROTEIN, PUTATIVE (AFU_ORTHOLOGUE AFUA_5G11310)-RELATED"/>
    <property type="match status" value="1"/>
</dbReference>
<keyword evidence="5" id="KW-1185">Reference proteome</keyword>
<dbReference type="Pfam" id="PF00512">
    <property type="entry name" value="HisKA"/>
    <property type="match status" value="1"/>
</dbReference>
<feature type="compositionally biased region" description="Low complexity" evidence="1">
    <location>
        <begin position="263"/>
        <end position="307"/>
    </location>
</feature>
<dbReference type="InterPro" id="IPR003661">
    <property type="entry name" value="HisK_dim/P_dom"/>
</dbReference>
<feature type="domain" description="Signal transduction histidine kinase dimerisation/phosphoacceptor" evidence="3">
    <location>
        <begin position="513"/>
        <end position="578"/>
    </location>
</feature>
<feature type="transmembrane region" description="Helical" evidence="2">
    <location>
        <begin position="20"/>
        <end position="40"/>
    </location>
</feature>
<dbReference type="AlphaFoldDB" id="A0AAW0G5U7"/>
<gene>
    <name evidence="4" type="ORF">QCA50_010124</name>
</gene>
<name>A0AAW0G5U7_9APHY</name>
<dbReference type="InterPro" id="IPR005330">
    <property type="entry name" value="MHYT_dom"/>
</dbReference>